<organism evidence="1">
    <name type="scientific">Myoviridae sp. ctYA416</name>
    <dbReference type="NCBI Taxonomy" id="2825125"/>
    <lineage>
        <taxon>Viruses</taxon>
        <taxon>Duplodnaviria</taxon>
        <taxon>Heunggongvirae</taxon>
        <taxon>Uroviricota</taxon>
        <taxon>Caudoviricetes</taxon>
    </lineage>
</organism>
<proteinExistence type="predicted"/>
<reference evidence="1" key="1">
    <citation type="journal article" date="2021" name="Proc. Natl. Acad. Sci. U.S.A.">
        <title>A Catalog of Tens of Thousands of Viruses from Human Metagenomes Reveals Hidden Associations with Chronic Diseases.</title>
        <authorList>
            <person name="Tisza M.J."/>
            <person name="Buck C.B."/>
        </authorList>
    </citation>
    <scope>NUCLEOTIDE SEQUENCE</scope>
    <source>
        <strain evidence="1">CtYA416</strain>
    </source>
</reference>
<sequence length="253" mass="28124">MALGQSIFSRNGNNNSKKSINVYSQFRMTNSKDVNKYGASAISFSYWQGCLKIAIAPLKMVNGQDFPVSDRDREVYVFIKQSKAYILAREIERLIAGECESVGVVSGTDKFISISNGHDFGVDQPVICIRKFNKDSNAIEEEALFICRTDFHYSIHNFNTDTMDGEKDFESYKYMDLIDLKTVLDEYYTSMSNAYAYSVHETAQYVNGGTKSVLESIADKLGVSTGSAGTSYNNSLEGNSGGTSFKRATLDDI</sequence>
<name>A0A8S5UTR0_9CAUD</name>
<protein>
    <submittedName>
        <fullName evidence="1">Uncharacterized protein</fullName>
    </submittedName>
</protein>
<accession>A0A8S5UTR0</accession>
<evidence type="ECO:0000313" key="1">
    <source>
        <dbReference type="EMBL" id="DAF97871.1"/>
    </source>
</evidence>
<dbReference type="EMBL" id="BK016136">
    <property type="protein sequence ID" value="DAF97871.1"/>
    <property type="molecule type" value="Genomic_DNA"/>
</dbReference>